<reference evidence="2" key="1">
    <citation type="submission" date="2016-08" db="EMBL/GenBank/DDBJ databases">
        <authorList>
            <person name="Seilhamer J.J."/>
        </authorList>
    </citation>
    <scope>NUCLEOTIDE SEQUENCE</scope>
    <source>
        <strain evidence="2">86</strain>
    </source>
</reference>
<organism evidence="2">
    <name type="scientific">uncultured Pleomorphomonas sp</name>
    <dbReference type="NCBI Taxonomy" id="442121"/>
    <lineage>
        <taxon>Bacteria</taxon>
        <taxon>Pseudomonadati</taxon>
        <taxon>Pseudomonadota</taxon>
        <taxon>Alphaproteobacteria</taxon>
        <taxon>Hyphomicrobiales</taxon>
        <taxon>Pleomorphomonadaceae</taxon>
        <taxon>Pleomorphomonas</taxon>
        <taxon>environmental samples</taxon>
    </lineage>
</organism>
<gene>
    <name evidence="2" type="ORF">KL86PLE_60236</name>
</gene>
<dbReference type="PANTHER" id="PTHR38589">
    <property type="entry name" value="BLR0621 PROTEIN"/>
    <property type="match status" value="1"/>
</dbReference>
<proteinExistence type="predicted"/>
<evidence type="ECO:0000259" key="1">
    <source>
        <dbReference type="Pfam" id="PF03734"/>
    </source>
</evidence>
<dbReference type="AlphaFoldDB" id="A0A212LK42"/>
<protein>
    <submittedName>
        <fullName evidence="2">Cytoplasmic protein</fullName>
    </submittedName>
</protein>
<dbReference type="EMBL" id="FMJD01000010">
    <property type="protein sequence ID" value="SCM77921.1"/>
    <property type="molecule type" value="Genomic_DNA"/>
</dbReference>
<dbReference type="Pfam" id="PF03734">
    <property type="entry name" value="YkuD"/>
    <property type="match status" value="1"/>
</dbReference>
<dbReference type="RefSeq" id="WP_288197699.1">
    <property type="nucleotide sequence ID" value="NZ_LT608334.1"/>
</dbReference>
<accession>A0A212LK42</accession>
<evidence type="ECO:0000313" key="2">
    <source>
        <dbReference type="EMBL" id="SCM77921.1"/>
    </source>
</evidence>
<sequence length="183" mass="20275">MHGKLKPKGSALTRLHVRVRSPHATLGRLVAGGVDMAAAIGRSGLTALKREGDGASPRGRLRIVGGFYRPDRFRVRPRSGVPLLPLRPDDGWCDDAADRNYNRPVRRPYPKSHEAMWRDDHAYDVVLVLDFNLRPRIRGGGSAIFFHLARADFGPTAGCLALSRADMLKLLPRLSTRTFIVFG</sequence>
<dbReference type="GO" id="GO:0016740">
    <property type="term" value="F:transferase activity"/>
    <property type="evidence" value="ECO:0007669"/>
    <property type="project" value="InterPro"/>
</dbReference>
<feature type="domain" description="L,D-TPase catalytic" evidence="1">
    <location>
        <begin position="35"/>
        <end position="180"/>
    </location>
</feature>
<name>A0A212LK42_9HYPH</name>
<dbReference type="PANTHER" id="PTHR38589:SF1">
    <property type="entry name" value="BLR0621 PROTEIN"/>
    <property type="match status" value="1"/>
</dbReference>
<dbReference type="CDD" id="cd16913">
    <property type="entry name" value="YkuD_like"/>
    <property type="match status" value="1"/>
</dbReference>
<dbReference type="InterPro" id="IPR005490">
    <property type="entry name" value="LD_TPept_cat_dom"/>
</dbReference>